<dbReference type="PANTHER" id="PTHR13382">
    <property type="entry name" value="MITOCHONDRIAL ATP SYNTHASE COUPLING FACTOR B"/>
    <property type="match status" value="1"/>
</dbReference>
<dbReference type="Gene3D" id="3.80.10.10">
    <property type="entry name" value="Ribonuclease Inhibitor"/>
    <property type="match status" value="3"/>
</dbReference>
<name>A0A5N6KT62_9ROSI</name>
<feature type="region of interest" description="Disordered" evidence="2">
    <location>
        <begin position="1"/>
        <end position="52"/>
    </location>
</feature>
<dbReference type="SUPFAM" id="SSF81383">
    <property type="entry name" value="F-box domain"/>
    <property type="match status" value="1"/>
</dbReference>
<feature type="compositionally biased region" description="Low complexity" evidence="2">
    <location>
        <begin position="17"/>
        <end position="31"/>
    </location>
</feature>
<dbReference type="InterPro" id="IPR050648">
    <property type="entry name" value="F-box_LRR-repeat"/>
</dbReference>
<dbReference type="PANTHER" id="PTHR13382:SF67">
    <property type="entry name" value="SCF E3 UBIQUITIN LIGASE COMPLEX F-BOX PROTEIN POF2"/>
    <property type="match status" value="1"/>
</dbReference>
<dbReference type="EMBL" id="VIBQ01000012">
    <property type="protein sequence ID" value="KAB8343164.1"/>
    <property type="molecule type" value="Genomic_DNA"/>
</dbReference>
<dbReference type="SUPFAM" id="SSF52047">
    <property type="entry name" value="RNI-like"/>
    <property type="match status" value="1"/>
</dbReference>
<feature type="domain" description="F-box/LRR-repeat protein 15-like leucin rich repeat" evidence="4">
    <location>
        <begin position="234"/>
        <end position="457"/>
    </location>
</feature>
<evidence type="ECO:0000313" key="5">
    <source>
        <dbReference type="EMBL" id="KAB8343164.1"/>
    </source>
</evidence>
<reference evidence="5 6" key="1">
    <citation type="submission" date="2019-06" db="EMBL/GenBank/DDBJ databases">
        <title>A chromosomal-level reference genome of Carpinus fangiana (Coryloideae, Betulaceae).</title>
        <authorList>
            <person name="Yang X."/>
            <person name="Wang Z."/>
            <person name="Zhang L."/>
            <person name="Hao G."/>
            <person name="Liu J."/>
            <person name="Yang Y."/>
        </authorList>
    </citation>
    <scope>NUCLEOTIDE SEQUENCE [LARGE SCALE GENOMIC DNA]</scope>
    <source>
        <strain evidence="5">Cfa_2016G</strain>
        <tissue evidence="5">Leaf</tissue>
    </source>
</reference>
<feature type="compositionally biased region" description="Polar residues" evidence="2">
    <location>
        <begin position="688"/>
        <end position="703"/>
    </location>
</feature>
<dbReference type="Pfam" id="PF12937">
    <property type="entry name" value="F-box-like"/>
    <property type="match status" value="1"/>
</dbReference>
<evidence type="ECO:0000259" key="3">
    <source>
        <dbReference type="Pfam" id="PF12937"/>
    </source>
</evidence>
<feature type="compositionally biased region" description="Acidic residues" evidence="2">
    <location>
        <begin position="705"/>
        <end position="715"/>
    </location>
</feature>
<dbReference type="InterPro" id="IPR001810">
    <property type="entry name" value="F-box_dom"/>
</dbReference>
<proteinExistence type="predicted"/>
<accession>A0A5N6KT62</accession>
<evidence type="ECO:0000256" key="1">
    <source>
        <dbReference type="ARBA" id="ARBA00022786"/>
    </source>
</evidence>
<dbReference type="SMART" id="SM00367">
    <property type="entry name" value="LRR_CC"/>
    <property type="match status" value="13"/>
</dbReference>
<dbReference type="OrthoDB" id="1433771at2759"/>
<feature type="region of interest" description="Disordered" evidence="2">
    <location>
        <begin position="669"/>
        <end position="715"/>
    </location>
</feature>
<protein>
    <submittedName>
        <fullName evidence="5">Uncharacterized protein</fullName>
    </submittedName>
</protein>
<keyword evidence="1" id="KW-0833">Ubl conjugation pathway</keyword>
<evidence type="ECO:0000313" key="6">
    <source>
        <dbReference type="Proteomes" id="UP000327013"/>
    </source>
</evidence>
<dbReference type="InterPro" id="IPR036047">
    <property type="entry name" value="F-box-like_dom_sf"/>
</dbReference>
<dbReference type="CDD" id="cd09917">
    <property type="entry name" value="F-box_SF"/>
    <property type="match status" value="1"/>
</dbReference>
<evidence type="ECO:0000259" key="4">
    <source>
        <dbReference type="Pfam" id="PF25372"/>
    </source>
</evidence>
<dbReference type="Pfam" id="PF25372">
    <property type="entry name" value="DUF7885"/>
    <property type="match status" value="1"/>
</dbReference>
<comment type="caution">
    <text evidence="5">The sequence shown here is derived from an EMBL/GenBank/DDBJ whole genome shotgun (WGS) entry which is preliminary data.</text>
</comment>
<dbReference type="InterPro" id="IPR032675">
    <property type="entry name" value="LRR_dom_sf"/>
</dbReference>
<gene>
    <name evidence="5" type="ORF">FH972_022754</name>
</gene>
<sequence>MLAVAPAEGRSPRRSRSSGAASNSSSGSSPERGLDDDGDSIMEHANDSQSSLGVSLEEMELDHLEFEEKCRLSPISRLPPEILISIFSKLSTPADIFRCVLTCKSWARNSIDLLWHRPLTNSWQHVMAVIKTAQKTDGYYQYNELIKRLNLAGLPEHVADGTLLALKDCKRIERLTLTECKKLTDQSVNPLITGNHSLVAIDVTGLEDLTDQTIFTIAKYCYRLQGLNISRCRKITDEGLRAIALNCRRVRRLKFNECAQLTDYSILAFADNCHDILEIDLQKCIALTDASVTSIIKQARQLRELRLAHCANITDMAFMCLPPEAQYDALRILDLTDCIELGDQGLTRIIDAAPRLKNLVLAKCRRITDRGVLAITKLGKNLHYIHLGHCARITDEGVCQLIERCTRIRYIDLACCVSLTDESVMLLATLQKLKRIGLVKCANITDRSIKALAKPRFYSPTGAYYPIHLERLHLSYCTNLTINGVRHMLLNCPKLSHLSLTGVQEFLRDDLLHFCRLAPPEFNEHQRDVFCVFSGKGVGDLRKHLAESYPAPIPSDAGSDDGEATPRAAFAPQHGAFGGLHLASASFQPHQPSGHPHGPPMPVTIPPGQLVALQQQLAQMQNVHQHQGEHHYAQQGGFPLTVDLPPPPPPHITQHFGVAHMTADGTIAISSQQQRPRTPPSPTLQQTDVRTPTSHTNHQNNVIDLTDDSEIPDAE</sequence>
<evidence type="ECO:0000256" key="2">
    <source>
        <dbReference type="SAM" id="MobiDB-lite"/>
    </source>
</evidence>
<keyword evidence="6" id="KW-1185">Reference proteome</keyword>
<dbReference type="InterPro" id="IPR006553">
    <property type="entry name" value="Leu-rich_rpt_Cys-con_subtyp"/>
</dbReference>
<dbReference type="AlphaFoldDB" id="A0A5N6KT62"/>
<dbReference type="Proteomes" id="UP000327013">
    <property type="component" value="Unassembled WGS sequence"/>
</dbReference>
<dbReference type="InterPro" id="IPR057207">
    <property type="entry name" value="FBXL15_LRR"/>
</dbReference>
<dbReference type="GO" id="GO:0005737">
    <property type="term" value="C:cytoplasm"/>
    <property type="evidence" value="ECO:0007669"/>
    <property type="project" value="TreeGrafter"/>
</dbReference>
<feature type="domain" description="F-box" evidence="3">
    <location>
        <begin position="75"/>
        <end position="118"/>
    </location>
</feature>
<organism evidence="5 6">
    <name type="scientific">Carpinus fangiana</name>
    <dbReference type="NCBI Taxonomy" id="176857"/>
    <lineage>
        <taxon>Eukaryota</taxon>
        <taxon>Viridiplantae</taxon>
        <taxon>Streptophyta</taxon>
        <taxon>Embryophyta</taxon>
        <taxon>Tracheophyta</taxon>
        <taxon>Spermatophyta</taxon>
        <taxon>Magnoliopsida</taxon>
        <taxon>eudicotyledons</taxon>
        <taxon>Gunneridae</taxon>
        <taxon>Pentapetalae</taxon>
        <taxon>rosids</taxon>
        <taxon>fabids</taxon>
        <taxon>Fagales</taxon>
        <taxon>Betulaceae</taxon>
        <taxon>Carpinus</taxon>
    </lineage>
</organism>